<dbReference type="EMBL" id="SEZN01000037">
    <property type="protein sequence ID" value="RYU62165.1"/>
    <property type="molecule type" value="Genomic_DNA"/>
</dbReference>
<dbReference type="Gene3D" id="1.10.260.40">
    <property type="entry name" value="lambda repressor-like DNA-binding domains"/>
    <property type="match status" value="1"/>
</dbReference>
<sequence>MEIEKKLKAMRIAEGLSREDMSELVGVSKYSIRNYEQGTREIKAEMLAVITANPAFDKYAYWLLTGKTLPESGQVCPAFSIQEQCGIINEEKSSKRA</sequence>
<evidence type="ECO:0000313" key="3">
    <source>
        <dbReference type="Proteomes" id="UP000294166"/>
    </source>
</evidence>
<proteinExistence type="predicted"/>
<gene>
    <name evidence="2" type="ORF">ERW53_16765</name>
</gene>
<reference evidence="2 3" key="1">
    <citation type="submission" date="2019-02" db="EMBL/GenBank/DDBJ databases">
        <title>Genome sequences of Aliivibrio finisterrensis strains from farmed Atlantic salmon.</title>
        <authorList>
            <person name="Bowman J.P."/>
        </authorList>
    </citation>
    <scope>NUCLEOTIDE SEQUENCE [LARGE SCALE GENOMIC DNA]</scope>
    <source>
        <strain evidence="2 3">A21</strain>
    </source>
</reference>
<accession>A0ABY0I2J7</accession>
<dbReference type="CDD" id="cd00093">
    <property type="entry name" value="HTH_XRE"/>
    <property type="match status" value="1"/>
</dbReference>
<evidence type="ECO:0000259" key="1">
    <source>
        <dbReference type="PROSITE" id="PS50943"/>
    </source>
</evidence>
<dbReference type="InterPro" id="IPR001387">
    <property type="entry name" value="Cro/C1-type_HTH"/>
</dbReference>
<feature type="domain" description="HTH cro/C1-type" evidence="1">
    <location>
        <begin position="7"/>
        <end position="47"/>
    </location>
</feature>
<dbReference type="SUPFAM" id="SSF47413">
    <property type="entry name" value="lambda repressor-like DNA-binding domains"/>
    <property type="match status" value="1"/>
</dbReference>
<dbReference type="RefSeq" id="WP_130066633.1">
    <property type="nucleotide sequence ID" value="NZ_SEZN01000037.1"/>
</dbReference>
<dbReference type="Proteomes" id="UP000294166">
    <property type="component" value="Unassembled WGS sequence"/>
</dbReference>
<dbReference type="PROSITE" id="PS50943">
    <property type="entry name" value="HTH_CROC1"/>
    <property type="match status" value="1"/>
</dbReference>
<dbReference type="InterPro" id="IPR010982">
    <property type="entry name" value="Lambda_DNA-bd_dom_sf"/>
</dbReference>
<name>A0ABY0I2J7_9GAMM</name>
<keyword evidence="3" id="KW-1185">Reference proteome</keyword>
<dbReference type="SMART" id="SM00530">
    <property type="entry name" value="HTH_XRE"/>
    <property type="match status" value="1"/>
</dbReference>
<comment type="caution">
    <text evidence="2">The sequence shown here is derived from an EMBL/GenBank/DDBJ whole genome shotgun (WGS) entry which is preliminary data.</text>
</comment>
<organism evidence="2 3">
    <name type="scientific">Aliivibrio finisterrensis</name>
    <dbReference type="NCBI Taxonomy" id="511998"/>
    <lineage>
        <taxon>Bacteria</taxon>
        <taxon>Pseudomonadati</taxon>
        <taxon>Pseudomonadota</taxon>
        <taxon>Gammaproteobacteria</taxon>
        <taxon>Vibrionales</taxon>
        <taxon>Vibrionaceae</taxon>
        <taxon>Aliivibrio</taxon>
    </lineage>
</organism>
<evidence type="ECO:0000313" key="2">
    <source>
        <dbReference type="EMBL" id="RYU62165.1"/>
    </source>
</evidence>
<protein>
    <submittedName>
        <fullName evidence="2">XRE family transcriptional regulator</fullName>
    </submittedName>
</protein>
<dbReference type="Pfam" id="PF12844">
    <property type="entry name" value="HTH_19"/>
    <property type="match status" value="1"/>
</dbReference>